<evidence type="ECO:0000313" key="2">
    <source>
        <dbReference type="EMBL" id="CAA9227087.1"/>
    </source>
</evidence>
<reference evidence="2" key="1">
    <citation type="submission" date="2020-02" db="EMBL/GenBank/DDBJ databases">
        <authorList>
            <person name="Meier V. D."/>
        </authorList>
    </citation>
    <scope>NUCLEOTIDE SEQUENCE</scope>
    <source>
        <strain evidence="2">AVDCRST_MAG20</strain>
    </source>
</reference>
<dbReference type="AlphaFoldDB" id="A0A6J4HLE6"/>
<feature type="compositionally biased region" description="Basic and acidic residues" evidence="1">
    <location>
        <begin position="15"/>
        <end position="24"/>
    </location>
</feature>
<evidence type="ECO:0000256" key="1">
    <source>
        <dbReference type="SAM" id="MobiDB-lite"/>
    </source>
</evidence>
<dbReference type="EMBL" id="CADCSY010000042">
    <property type="protein sequence ID" value="CAA9227087.1"/>
    <property type="molecule type" value="Genomic_DNA"/>
</dbReference>
<gene>
    <name evidence="2" type="ORF">AVDCRST_MAG20-910</name>
</gene>
<name>A0A6J4HLE6_9ACTN</name>
<protein>
    <submittedName>
        <fullName evidence="2">Uncharacterized protein</fullName>
    </submittedName>
</protein>
<accession>A0A6J4HLE6</accession>
<organism evidence="2">
    <name type="scientific">uncultured Acidimicrobiales bacterium</name>
    <dbReference type="NCBI Taxonomy" id="310071"/>
    <lineage>
        <taxon>Bacteria</taxon>
        <taxon>Bacillati</taxon>
        <taxon>Actinomycetota</taxon>
        <taxon>Acidimicrobiia</taxon>
        <taxon>Acidimicrobiales</taxon>
        <taxon>environmental samples</taxon>
    </lineage>
</organism>
<proteinExistence type="predicted"/>
<sequence>MVPVSAAATRSPAPRQERGARAERGPSGPAAGQERGA</sequence>
<feature type="region of interest" description="Disordered" evidence="1">
    <location>
        <begin position="1"/>
        <end position="37"/>
    </location>
</feature>